<dbReference type="AlphaFoldDB" id="A0A9P5ZG06"/>
<dbReference type="Proteomes" id="UP000807025">
    <property type="component" value="Unassembled WGS sequence"/>
</dbReference>
<dbReference type="EMBL" id="MU154951">
    <property type="protein sequence ID" value="KAF9486752.1"/>
    <property type="molecule type" value="Genomic_DNA"/>
</dbReference>
<dbReference type="Pfam" id="PF18718">
    <property type="entry name" value="CxC5"/>
    <property type="match status" value="1"/>
</dbReference>
<dbReference type="InterPro" id="IPR041539">
    <property type="entry name" value="CxC5"/>
</dbReference>
<accession>A0A9P5ZG06</accession>
<evidence type="ECO:0000313" key="4">
    <source>
        <dbReference type="Proteomes" id="UP000807025"/>
    </source>
</evidence>
<evidence type="ECO:0000256" key="1">
    <source>
        <dbReference type="SAM" id="SignalP"/>
    </source>
</evidence>
<feature type="chain" id="PRO_5040383503" description="CxC5 like cysteine cluster associated with KDZ domain-containing protein" evidence="1">
    <location>
        <begin position="40"/>
        <end position="159"/>
    </location>
</feature>
<protein>
    <recommendedName>
        <fullName evidence="2">CxC5 like cysteine cluster associated with KDZ domain-containing protein</fullName>
    </recommendedName>
</protein>
<gene>
    <name evidence="3" type="ORF">BDN71DRAFT_1437354</name>
</gene>
<evidence type="ECO:0000313" key="3">
    <source>
        <dbReference type="EMBL" id="KAF9486752.1"/>
    </source>
</evidence>
<feature type="domain" description="CxC5 like cysteine cluster associated with KDZ" evidence="2">
    <location>
        <begin position="63"/>
        <end position="150"/>
    </location>
</feature>
<dbReference type="OrthoDB" id="2527272at2759"/>
<keyword evidence="4" id="KW-1185">Reference proteome</keyword>
<proteinExistence type="predicted"/>
<keyword evidence="1" id="KW-0732">Signal</keyword>
<organism evidence="3 4">
    <name type="scientific">Pleurotus eryngii</name>
    <name type="common">Boletus of the steppes</name>
    <dbReference type="NCBI Taxonomy" id="5323"/>
    <lineage>
        <taxon>Eukaryota</taxon>
        <taxon>Fungi</taxon>
        <taxon>Dikarya</taxon>
        <taxon>Basidiomycota</taxon>
        <taxon>Agaricomycotina</taxon>
        <taxon>Agaricomycetes</taxon>
        <taxon>Agaricomycetidae</taxon>
        <taxon>Agaricales</taxon>
        <taxon>Pleurotineae</taxon>
        <taxon>Pleurotaceae</taxon>
        <taxon>Pleurotus</taxon>
    </lineage>
</organism>
<name>A0A9P5ZG06_PLEER</name>
<comment type="caution">
    <text evidence="3">The sequence shown here is derived from an EMBL/GenBank/DDBJ whole genome shotgun (WGS) entry which is preliminary data.</text>
</comment>
<sequence length="159" mass="18275">MEERREKGYKEEGWAIQIKTNMILLLVWFLLGLFPCVAAAPKQDPFPNMLFTKFAQSIQENFDPKIKLSTVLMLLMTLGSQCLENVPVLAGRCSSCNSLYWVDHKQFTQNNGDDLCLYLNNAKYFKVGKSVWVDHIVSQAIVNANYSFHALMLGQHKYY</sequence>
<reference evidence="3" key="1">
    <citation type="submission" date="2020-11" db="EMBL/GenBank/DDBJ databases">
        <authorList>
            <consortium name="DOE Joint Genome Institute"/>
            <person name="Ahrendt S."/>
            <person name="Riley R."/>
            <person name="Andreopoulos W."/>
            <person name="Labutti K."/>
            <person name="Pangilinan J."/>
            <person name="Ruiz-Duenas F.J."/>
            <person name="Barrasa J.M."/>
            <person name="Sanchez-Garcia M."/>
            <person name="Camarero S."/>
            <person name="Miyauchi S."/>
            <person name="Serrano A."/>
            <person name="Linde D."/>
            <person name="Babiker R."/>
            <person name="Drula E."/>
            <person name="Ayuso-Fernandez I."/>
            <person name="Pacheco R."/>
            <person name="Padilla G."/>
            <person name="Ferreira P."/>
            <person name="Barriuso J."/>
            <person name="Kellner H."/>
            <person name="Castanera R."/>
            <person name="Alfaro M."/>
            <person name="Ramirez L."/>
            <person name="Pisabarro A.G."/>
            <person name="Kuo A."/>
            <person name="Tritt A."/>
            <person name="Lipzen A."/>
            <person name="He G."/>
            <person name="Yan M."/>
            <person name="Ng V."/>
            <person name="Cullen D."/>
            <person name="Martin F."/>
            <person name="Rosso M.-N."/>
            <person name="Henrissat B."/>
            <person name="Hibbett D."/>
            <person name="Martinez A.T."/>
            <person name="Grigoriev I.V."/>
        </authorList>
    </citation>
    <scope>NUCLEOTIDE SEQUENCE</scope>
    <source>
        <strain evidence="3">ATCC 90797</strain>
    </source>
</reference>
<evidence type="ECO:0000259" key="2">
    <source>
        <dbReference type="Pfam" id="PF18718"/>
    </source>
</evidence>
<feature type="signal peptide" evidence="1">
    <location>
        <begin position="1"/>
        <end position="39"/>
    </location>
</feature>